<dbReference type="Pfam" id="PF01183">
    <property type="entry name" value="Glyco_hydro_25"/>
    <property type="match status" value="1"/>
</dbReference>
<comment type="similarity">
    <text evidence="1">Belongs to the glycosyl hydrolase 25 family.</text>
</comment>
<reference evidence="2 3" key="1">
    <citation type="submission" date="2022-03" db="EMBL/GenBank/DDBJ databases">
        <title>Novel taxa within the pig intestine.</title>
        <authorList>
            <person name="Wylensek D."/>
            <person name="Bishof K."/>
            <person name="Afrizal A."/>
            <person name="Clavel T."/>
        </authorList>
    </citation>
    <scope>NUCLEOTIDE SEQUENCE [LARGE SCALE GENOMIC DNA]</scope>
    <source>
        <strain evidence="2 3">Cla-KB-P134</strain>
    </source>
</reference>
<keyword evidence="3" id="KW-1185">Reference proteome</keyword>
<sequence>MMAYAQFKAMVLNRGYDIDHAYGFQCWDGYAEFCIAQCVPYASCTATRYVQDIWTQRATNGMLKYFYEVRELQPGDVVVFRPCSVTPTSHIAIFDSDAGGGYGNFLGQNQGGMYTHPAGGSSFNVIKLPYQATYDTAFRLKSSTSTIVTSTIGYAESQLISESGIVVLTQPVKKRRDRPDGLAVETLPIGKKLTYTQKWVGNGHRYISWVEHQNDGCMYRYFVAISGSEKQGVDLWATIGEKQSPVSKTQEHGFTKFKVDGVAIRKGSYDGVKTGTVNSGTVVEYTAKAVTADHRYIIYVKDGVEYWIACSPSNSRSTEWADFYATDPRIETKTENKNTDTKATVRNTADTSNVKHWGVDLSYANPKGSVNLKKYDFAIIQCCYGEETSNHDYRDKLLYYWVDQCKQAGIPYGVYCYDYAYTVDGARLEAEYAVKLAQEVGATLGVWIDMEDSDNWKRNRGLLSADHCLQVCQEFCKTVADLGWYTGIYSSTWWFQNWLTTGLDSYDKWIAAWDADDGGYHSDTSMLGTIHQYTSIDKATGIALDKNAMYVDFDHYKSKIADNPQNEAENVQKDESNESDIKELNGLIGTLIGLLKKLLSIFGKSGD</sequence>
<dbReference type="Gene3D" id="3.20.20.80">
    <property type="entry name" value="Glycosidases"/>
    <property type="match status" value="1"/>
</dbReference>
<gene>
    <name evidence="2" type="ORF">MOZ64_05780</name>
</gene>
<dbReference type="PANTHER" id="PTHR34135">
    <property type="entry name" value="LYSOZYME"/>
    <property type="match status" value="1"/>
</dbReference>
<protein>
    <recommendedName>
        <fullName evidence="4">CHAP domain-containing protein</fullName>
    </recommendedName>
</protein>
<dbReference type="SUPFAM" id="SSF51445">
    <property type="entry name" value="(Trans)glycosidases"/>
    <property type="match status" value="1"/>
</dbReference>
<accession>A0ABU4WLC6</accession>
<dbReference type="RefSeq" id="WP_320325642.1">
    <property type="nucleotide sequence ID" value="NZ_JALBUS010000007.1"/>
</dbReference>
<dbReference type="InterPro" id="IPR017853">
    <property type="entry name" value="GH"/>
</dbReference>
<comment type="caution">
    <text evidence="2">The sequence shown here is derived from an EMBL/GenBank/DDBJ whole genome shotgun (WGS) entry which is preliminary data.</text>
</comment>
<evidence type="ECO:0008006" key="4">
    <source>
        <dbReference type="Google" id="ProtNLM"/>
    </source>
</evidence>
<evidence type="ECO:0000256" key="1">
    <source>
        <dbReference type="ARBA" id="ARBA00010646"/>
    </source>
</evidence>
<dbReference type="PANTHER" id="PTHR34135:SF2">
    <property type="entry name" value="LYSOZYME"/>
    <property type="match status" value="1"/>
</dbReference>
<dbReference type="Proteomes" id="UP001285244">
    <property type="component" value="Unassembled WGS sequence"/>
</dbReference>
<dbReference type="Gene3D" id="3.90.1720.10">
    <property type="entry name" value="endopeptidase domain like (from Nostoc punctiforme)"/>
    <property type="match status" value="1"/>
</dbReference>
<proteinExistence type="inferred from homology"/>
<organism evidence="2 3">
    <name type="scientific">Absicoccus intestinalis</name>
    <dbReference type="NCBI Taxonomy" id="2926319"/>
    <lineage>
        <taxon>Bacteria</taxon>
        <taxon>Bacillati</taxon>
        <taxon>Bacillota</taxon>
        <taxon>Erysipelotrichia</taxon>
        <taxon>Erysipelotrichales</taxon>
        <taxon>Erysipelotrichaceae</taxon>
        <taxon>Absicoccus</taxon>
    </lineage>
</organism>
<dbReference type="InterPro" id="IPR002053">
    <property type="entry name" value="Glyco_hydro_25"/>
</dbReference>
<evidence type="ECO:0000313" key="2">
    <source>
        <dbReference type="EMBL" id="MDX8417350.1"/>
    </source>
</evidence>
<evidence type="ECO:0000313" key="3">
    <source>
        <dbReference type="Proteomes" id="UP001285244"/>
    </source>
</evidence>
<dbReference type="EMBL" id="JALBUS010000007">
    <property type="protein sequence ID" value="MDX8417350.1"/>
    <property type="molecule type" value="Genomic_DNA"/>
</dbReference>
<name>A0ABU4WLC6_9FIRM</name>
<dbReference type="PROSITE" id="PS51904">
    <property type="entry name" value="GLYCOSYL_HYDROL_F25_2"/>
    <property type="match status" value="1"/>
</dbReference>